<reference evidence="3 4" key="1">
    <citation type="submission" date="2016-11" db="EMBL/GenBank/DDBJ databases">
        <title>Gramella sp. LPB0144 isolated from marine environment.</title>
        <authorList>
            <person name="Kim E."/>
            <person name="Yi H."/>
        </authorList>
    </citation>
    <scope>NUCLEOTIDE SEQUENCE [LARGE SCALE GENOMIC DNA]</scope>
    <source>
        <strain evidence="3 4">LPB0144</strain>
    </source>
</reference>
<dbReference type="PANTHER" id="PTHR30160:SF7">
    <property type="entry name" value="ADP-HEPTOSE--LPS HEPTOSYLTRANSFERASE 2"/>
    <property type="match status" value="1"/>
</dbReference>
<dbReference type="InterPro" id="IPR002201">
    <property type="entry name" value="Glyco_trans_9"/>
</dbReference>
<keyword evidence="1" id="KW-0328">Glycosyltransferase</keyword>
<dbReference type="AlphaFoldDB" id="A0A1L3J4F3"/>
<dbReference type="GO" id="GO:0005829">
    <property type="term" value="C:cytosol"/>
    <property type="evidence" value="ECO:0007669"/>
    <property type="project" value="TreeGrafter"/>
</dbReference>
<dbReference type="KEGG" id="grl:LPB144_05950"/>
<evidence type="ECO:0000256" key="2">
    <source>
        <dbReference type="ARBA" id="ARBA00022679"/>
    </source>
</evidence>
<dbReference type="Proteomes" id="UP000182510">
    <property type="component" value="Chromosome"/>
</dbReference>
<sequence length="357" mass="41272">MKILVIQQKMIGDVLTSSILFKALRNKFPDAELHYMIFPHTEPVIRNNPYIDRIIYYQPDKLKNPFSFAAFVNSIRKQKYKVIIDVYSKIGTGIISLFSGAEIRAGYKKWYTNNSYTHSFKYAINPETRAGLAVENRMLLLSAISADFPEEIKPEIYLTQEEKKNAELQMRQGGIDFEKPRFMIGILGSSPNKTYPLRYMAKFLDHLAITTNAQFLFNYIPSQKKEMQRLLELCTADTRSKIFEEVYGKSLREFIAMTSQCDALIGNEGGAVNMAKAVNTPTFSIFAPQIDKNAWSLYEDEVNMAVHLKDFQPEIFENNTEIKDNVQELYQDFKSDMIIPELDRFIKNLSLDSKYKK</sequence>
<dbReference type="RefSeq" id="WP_072552631.1">
    <property type="nucleotide sequence ID" value="NZ_CP018153.1"/>
</dbReference>
<dbReference type="OrthoDB" id="9772349at2"/>
<dbReference type="Gene3D" id="3.40.50.2000">
    <property type="entry name" value="Glycogen Phosphorylase B"/>
    <property type="match status" value="2"/>
</dbReference>
<dbReference type="STRING" id="1913577.LPB144_05950"/>
<accession>A0A1L3J4F3</accession>
<evidence type="ECO:0000256" key="1">
    <source>
        <dbReference type="ARBA" id="ARBA00022676"/>
    </source>
</evidence>
<gene>
    <name evidence="3" type="ORF">LPB144_05950</name>
</gene>
<dbReference type="PANTHER" id="PTHR30160">
    <property type="entry name" value="TETRAACYLDISACCHARIDE 4'-KINASE-RELATED"/>
    <property type="match status" value="1"/>
</dbReference>
<evidence type="ECO:0000313" key="4">
    <source>
        <dbReference type="Proteomes" id="UP000182510"/>
    </source>
</evidence>
<dbReference type="Pfam" id="PF01075">
    <property type="entry name" value="Glyco_transf_9"/>
    <property type="match status" value="1"/>
</dbReference>
<proteinExistence type="predicted"/>
<dbReference type="GO" id="GO:0008713">
    <property type="term" value="F:ADP-heptose-lipopolysaccharide heptosyltransferase activity"/>
    <property type="evidence" value="ECO:0007669"/>
    <property type="project" value="TreeGrafter"/>
</dbReference>
<dbReference type="SUPFAM" id="SSF53756">
    <property type="entry name" value="UDP-Glycosyltransferase/glycogen phosphorylase"/>
    <property type="match status" value="1"/>
</dbReference>
<evidence type="ECO:0000313" key="3">
    <source>
        <dbReference type="EMBL" id="APG59983.1"/>
    </source>
</evidence>
<protein>
    <submittedName>
        <fullName evidence="3">Glycosyltransferase</fullName>
    </submittedName>
</protein>
<keyword evidence="4" id="KW-1185">Reference proteome</keyword>
<dbReference type="EMBL" id="CP018153">
    <property type="protein sequence ID" value="APG59983.1"/>
    <property type="molecule type" value="Genomic_DNA"/>
</dbReference>
<name>A0A1L3J4F3_9FLAO</name>
<dbReference type="CDD" id="cd03789">
    <property type="entry name" value="GT9_LPS_heptosyltransferase"/>
    <property type="match status" value="1"/>
</dbReference>
<keyword evidence="2 3" id="KW-0808">Transferase</keyword>
<dbReference type="InterPro" id="IPR051199">
    <property type="entry name" value="LPS_LOS_Heptosyltrfase"/>
</dbReference>
<dbReference type="GO" id="GO:0009244">
    <property type="term" value="P:lipopolysaccharide core region biosynthetic process"/>
    <property type="evidence" value="ECO:0007669"/>
    <property type="project" value="TreeGrafter"/>
</dbReference>
<organism evidence="3 4">
    <name type="scientific">Christiangramia salexigens</name>
    <dbReference type="NCBI Taxonomy" id="1913577"/>
    <lineage>
        <taxon>Bacteria</taxon>
        <taxon>Pseudomonadati</taxon>
        <taxon>Bacteroidota</taxon>
        <taxon>Flavobacteriia</taxon>
        <taxon>Flavobacteriales</taxon>
        <taxon>Flavobacteriaceae</taxon>
        <taxon>Christiangramia</taxon>
    </lineage>
</organism>